<evidence type="ECO:0000313" key="1">
    <source>
        <dbReference type="EMBL" id="OUR93027.1"/>
    </source>
</evidence>
<dbReference type="AlphaFoldDB" id="A0A1Y5F1M7"/>
<reference evidence="2" key="1">
    <citation type="journal article" date="2017" name="Proc. Natl. Acad. Sci. U.S.A.">
        <title>Simulation of Deepwater Horizon oil plume reveals substrate specialization within a complex community of hydrocarbon-degraders.</title>
        <authorList>
            <person name="Hu P."/>
            <person name="Dubinsky E.A."/>
            <person name="Probst A.J."/>
            <person name="Wang J."/>
            <person name="Sieber C.M.K."/>
            <person name="Tom L.M."/>
            <person name="Gardinali P."/>
            <person name="Banfield J.F."/>
            <person name="Atlas R.M."/>
            <person name="Andersen G.L."/>
        </authorList>
    </citation>
    <scope>NUCLEOTIDE SEQUENCE [LARGE SCALE GENOMIC DNA]</scope>
</reference>
<dbReference type="EMBL" id="MAAO01000016">
    <property type="protein sequence ID" value="OUR93027.1"/>
    <property type="molecule type" value="Genomic_DNA"/>
</dbReference>
<proteinExistence type="predicted"/>
<comment type="caution">
    <text evidence="1">The sequence shown here is derived from an EMBL/GenBank/DDBJ whole genome shotgun (WGS) entry which is preliminary data.</text>
</comment>
<name>A0A1Y5F1M7_9BACT</name>
<dbReference type="Proteomes" id="UP000196531">
    <property type="component" value="Unassembled WGS sequence"/>
</dbReference>
<accession>A0A1Y5F1M7</accession>
<gene>
    <name evidence="1" type="ORF">A9Q84_21220</name>
</gene>
<evidence type="ECO:0000313" key="2">
    <source>
        <dbReference type="Proteomes" id="UP000196531"/>
    </source>
</evidence>
<protein>
    <submittedName>
        <fullName evidence="1">Uncharacterized protein</fullName>
    </submittedName>
</protein>
<organism evidence="1 2">
    <name type="scientific">Halobacteriovorax marinus</name>
    <dbReference type="NCBI Taxonomy" id="97084"/>
    <lineage>
        <taxon>Bacteria</taxon>
        <taxon>Pseudomonadati</taxon>
        <taxon>Bdellovibrionota</taxon>
        <taxon>Bacteriovoracia</taxon>
        <taxon>Bacteriovoracales</taxon>
        <taxon>Halobacteriovoraceae</taxon>
        <taxon>Halobacteriovorax</taxon>
    </lineage>
</organism>
<sequence length="205" mass="24015">MTSVTINNKFIQHSEKDLNVNDLMEFILKEVLHEDEVITSLDIDGKQLSYEEEQESLSIPVAKYSDINFSTTSSYELAFEALNDCSSYIDTIVEKINLLTEYQNENKQHEANLMFGEVIEIMDLFVQLMSRIYKTVRKRHTHQLQATETFQQLEIHLLSIMKTLLPAKEKNDIIMLNDLLEYELIDNLTQWKIKAIPELKKLRDL</sequence>